<accession>A0A8C9Y2A1</accession>
<reference evidence="1" key="2">
    <citation type="submission" date="2025-09" db="UniProtKB">
        <authorList>
            <consortium name="Ensembl"/>
        </authorList>
    </citation>
    <scope>IDENTIFICATION</scope>
</reference>
<proteinExistence type="predicted"/>
<dbReference type="GeneTree" id="ENSGT00940000178296"/>
<dbReference type="AlphaFoldDB" id="A0A8C9Y2A1"/>
<organism evidence="1 2">
    <name type="scientific">Sander lucioperca</name>
    <name type="common">Pike-perch</name>
    <name type="synonym">Perca lucioperca</name>
    <dbReference type="NCBI Taxonomy" id="283035"/>
    <lineage>
        <taxon>Eukaryota</taxon>
        <taxon>Metazoa</taxon>
        <taxon>Chordata</taxon>
        <taxon>Craniata</taxon>
        <taxon>Vertebrata</taxon>
        <taxon>Euteleostomi</taxon>
        <taxon>Actinopterygii</taxon>
        <taxon>Neopterygii</taxon>
        <taxon>Teleostei</taxon>
        <taxon>Neoteleostei</taxon>
        <taxon>Acanthomorphata</taxon>
        <taxon>Eupercaria</taxon>
        <taxon>Perciformes</taxon>
        <taxon>Percoidei</taxon>
        <taxon>Percidae</taxon>
        <taxon>Luciopercinae</taxon>
        <taxon>Sander</taxon>
    </lineage>
</organism>
<name>A0A8C9Y2A1_SANLU</name>
<protein>
    <submittedName>
        <fullName evidence="1">Uncharacterized protein</fullName>
    </submittedName>
</protein>
<evidence type="ECO:0000313" key="2">
    <source>
        <dbReference type="Proteomes" id="UP000694568"/>
    </source>
</evidence>
<sequence length="111" mass="12765">MLHQKEIWIALEKGKGQSGGGWEKRIVTAADAEYRDCHLICISQWFVPLPVGVPVLGWTPKLTQIRPRTPLDKILFQGPPPYRIFGFRCFDQNSHTLCHCVTNGWNYNENK</sequence>
<reference evidence="1" key="1">
    <citation type="submission" date="2025-08" db="UniProtKB">
        <authorList>
            <consortium name="Ensembl"/>
        </authorList>
    </citation>
    <scope>IDENTIFICATION</scope>
</reference>
<evidence type="ECO:0000313" key="1">
    <source>
        <dbReference type="Ensembl" id="ENSSLUP00000019458.1"/>
    </source>
</evidence>
<dbReference type="Proteomes" id="UP000694568">
    <property type="component" value="Unplaced"/>
</dbReference>
<dbReference type="Ensembl" id="ENSSLUT00000020080.1">
    <property type="protein sequence ID" value="ENSSLUP00000019458.1"/>
    <property type="gene ID" value="ENSSLUG00000009006.1"/>
</dbReference>
<keyword evidence="2" id="KW-1185">Reference proteome</keyword>